<dbReference type="Gene3D" id="1.20.1050.90">
    <property type="entry name" value="RecF/RecN/SMC, N-terminal domain"/>
    <property type="match status" value="1"/>
</dbReference>
<evidence type="ECO:0000256" key="12">
    <source>
        <dbReference type="HAMAP-Rule" id="MF_00365"/>
    </source>
</evidence>
<comment type="similarity">
    <text evidence="2 12 13">Belongs to the RecF family.</text>
</comment>
<proteinExistence type="inferred from homology"/>
<dbReference type="GO" id="GO:0005524">
    <property type="term" value="F:ATP binding"/>
    <property type="evidence" value="ECO:0007669"/>
    <property type="project" value="UniProtKB-UniRule"/>
</dbReference>
<dbReference type="RefSeq" id="WP_044666272.1">
    <property type="nucleotide sequence ID" value="NZ_CDRZ01000296.1"/>
</dbReference>
<dbReference type="InterPro" id="IPR003395">
    <property type="entry name" value="RecF/RecN/SMC_N"/>
</dbReference>
<dbReference type="GO" id="GO:0006302">
    <property type="term" value="P:double-strand break repair"/>
    <property type="evidence" value="ECO:0007669"/>
    <property type="project" value="TreeGrafter"/>
</dbReference>
<dbReference type="NCBIfam" id="TIGR00611">
    <property type="entry name" value="recf"/>
    <property type="match status" value="1"/>
</dbReference>
<dbReference type="InterPro" id="IPR018078">
    <property type="entry name" value="DNA-binding_RecF_CS"/>
</dbReference>
<dbReference type="PROSITE" id="PS00618">
    <property type="entry name" value="RECF_2"/>
    <property type="match status" value="1"/>
</dbReference>
<dbReference type="GO" id="GO:0003697">
    <property type="term" value="F:single-stranded DNA binding"/>
    <property type="evidence" value="ECO:0007669"/>
    <property type="project" value="UniProtKB-UniRule"/>
</dbReference>
<organism evidence="15 16">
    <name type="scientific">Syntrophaceticus schinkii</name>
    <dbReference type="NCBI Taxonomy" id="499207"/>
    <lineage>
        <taxon>Bacteria</taxon>
        <taxon>Bacillati</taxon>
        <taxon>Bacillota</taxon>
        <taxon>Clostridia</taxon>
        <taxon>Thermoanaerobacterales</taxon>
        <taxon>Thermoanaerobacterales Family III. Incertae Sedis</taxon>
        <taxon>Syntrophaceticus</taxon>
    </lineage>
</organism>
<evidence type="ECO:0000256" key="3">
    <source>
        <dbReference type="ARBA" id="ARBA00020170"/>
    </source>
</evidence>
<dbReference type="OrthoDB" id="9803889at2"/>
<comment type="function">
    <text evidence="12 13">The RecF protein is involved in DNA metabolism; it is required for DNA replication and normal SOS inducibility. RecF binds preferentially to single-stranded, linear DNA. It also seems to bind ATP.</text>
</comment>
<comment type="subcellular location">
    <subcellularLocation>
        <location evidence="1 12 13">Cytoplasm</location>
    </subcellularLocation>
</comment>
<keyword evidence="5 12" id="KW-0235">DNA replication</keyword>
<keyword evidence="7 12" id="KW-0227">DNA damage</keyword>
<reference evidence="16" key="1">
    <citation type="submission" date="2015-01" db="EMBL/GenBank/DDBJ databases">
        <authorList>
            <person name="Manzoor Shahid"/>
            <person name="Zubair Saima"/>
        </authorList>
    </citation>
    <scope>NUCLEOTIDE SEQUENCE [LARGE SCALE GENOMIC DNA]</scope>
    <source>
        <strain evidence="16">Sp3</strain>
    </source>
</reference>
<evidence type="ECO:0000256" key="9">
    <source>
        <dbReference type="ARBA" id="ARBA00023125"/>
    </source>
</evidence>
<gene>
    <name evidence="12" type="primary">recF</name>
    <name evidence="15" type="ORF">SSCH_940003</name>
</gene>
<keyword evidence="10 12" id="KW-0234">DNA repair</keyword>
<dbReference type="PANTHER" id="PTHR32182">
    <property type="entry name" value="DNA REPLICATION AND REPAIR PROTEIN RECF"/>
    <property type="match status" value="1"/>
</dbReference>
<evidence type="ECO:0000256" key="11">
    <source>
        <dbReference type="ARBA" id="ARBA00023236"/>
    </source>
</evidence>
<dbReference type="PANTHER" id="PTHR32182:SF0">
    <property type="entry name" value="DNA REPLICATION AND REPAIR PROTEIN RECF"/>
    <property type="match status" value="1"/>
</dbReference>
<name>A0A0B7MS68_9FIRM</name>
<keyword evidence="16" id="KW-1185">Reference proteome</keyword>
<sequence length="366" mass="42060">MLKYLYLQNFRNYRHLEFKPDAGFLILTGANGTGKSNLLESIYYLGTGYSFRQGRDNNLMRFGSGYFLIRGIVNRKGIDYKIEVIYREDLGRKTTKINEKSASPGSCANYLPVVIFSPQDLMLVKGGPAGRRRFIDLVVGQLKPQHNNDLHYYNSVLLQRNKQLRGANTSDQQLLPWDQQLASIGGRIWKRRVSVLDQLLAYSSKIFTSLSRGRILEGEYRSKISNLETGDEIGRYQELFMESLKKARPFDKKMKATTVGPHRDDFCLSLNKREARLFASQGEQRLISLALKIGHYHLLADQPHLEPLLLLDDVFSELDEKHRIFVLESMRQDSQVIATTTTTFKEGSVEKKKLTDDIVMVYQKTF</sequence>
<evidence type="ECO:0000256" key="4">
    <source>
        <dbReference type="ARBA" id="ARBA00022490"/>
    </source>
</evidence>
<dbReference type="EMBL" id="CDRZ01000296">
    <property type="protein sequence ID" value="CEO90527.1"/>
    <property type="molecule type" value="Genomic_DNA"/>
</dbReference>
<dbReference type="GO" id="GO:0005737">
    <property type="term" value="C:cytoplasm"/>
    <property type="evidence" value="ECO:0007669"/>
    <property type="project" value="UniProtKB-SubCell"/>
</dbReference>
<dbReference type="SUPFAM" id="SSF52540">
    <property type="entry name" value="P-loop containing nucleoside triphosphate hydrolases"/>
    <property type="match status" value="1"/>
</dbReference>
<dbReference type="HAMAP" id="MF_00365">
    <property type="entry name" value="RecF"/>
    <property type="match status" value="1"/>
</dbReference>
<evidence type="ECO:0000256" key="6">
    <source>
        <dbReference type="ARBA" id="ARBA00022741"/>
    </source>
</evidence>
<dbReference type="InterPro" id="IPR001238">
    <property type="entry name" value="DNA-binding_RecF"/>
</dbReference>
<evidence type="ECO:0000256" key="10">
    <source>
        <dbReference type="ARBA" id="ARBA00023204"/>
    </source>
</evidence>
<dbReference type="GO" id="GO:0009432">
    <property type="term" value="P:SOS response"/>
    <property type="evidence" value="ECO:0007669"/>
    <property type="project" value="UniProtKB-UniRule"/>
</dbReference>
<dbReference type="InterPro" id="IPR027417">
    <property type="entry name" value="P-loop_NTPase"/>
</dbReference>
<accession>A0A0B7MS68</accession>
<evidence type="ECO:0000256" key="8">
    <source>
        <dbReference type="ARBA" id="ARBA00022840"/>
    </source>
</evidence>
<evidence type="ECO:0000256" key="7">
    <source>
        <dbReference type="ARBA" id="ARBA00022763"/>
    </source>
</evidence>
<evidence type="ECO:0000256" key="13">
    <source>
        <dbReference type="RuleBase" id="RU000578"/>
    </source>
</evidence>
<evidence type="ECO:0000259" key="14">
    <source>
        <dbReference type="Pfam" id="PF02463"/>
    </source>
</evidence>
<dbReference type="GO" id="GO:0006260">
    <property type="term" value="P:DNA replication"/>
    <property type="evidence" value="ECO:0007669"/>
    <property type="project" value="UniProtKB-UniRule"/>
</dbReference>
<dbReference type="AlphaFoldDB" id="A0A0B7MS68"/>
<feature type="domain" description="RecF/RecN/SMC N-terminal" evidence="14">
    <location>
        <begin position="1"/>
        <end position="360"/>
    </location>
</feature>
<dbReference type="Gene3D" id="3.40.50.300">
    <property type="entry name" value="P-loop containing nucleotide triphosphate hydrolases"/>
    <property type="match status" value="1"/>
</dbReference>
<evidence type="ECO:0000313" key="15">
    <source>
        <dbReference type="EMBL" id="CEO90527.1"/>
    </source>
</evidence>
<keyword evidence="11 12" id="KW-0742">SOS response</keyword>
<keyword evidence="9 12" id="KW-0238">DNA-binding</keyword>
<evidence type="ECO:0000256" key="5">
    <source>
        <dbReference type="ARBA" id="ARBA00022705"/>
    </source>
</evidence>
<protein>
    <recommendedName>
        <fullName evidence="3 12">DNA replication and repair protein RecF</fullName>
    </recommendedName>
</protein>
<dbReference type="InterPro" id="IPR042174">
    <property type="entry name" value="RecF_2"/>
</dbReference>
<feature type="binding site" evidence="12">
    <location>
        <begin position="29"/>
        <end position="36"/>
    </location>
    <ligand>
        <name>ATP</name>
        <dbReference type="ChEBI" id="CHEBI:30616"/>
    </ligand>
</feature>
<dbReference type="Pfam" id="PF02463">
    <property type="entry name" value="SMC_N"/>
    <property type="match status" value="1"/>
</dbReference>
<keyword evidence="6 12" id="KW-0547">Nucleotide-binding</keyword>
<dbReference type="GO" id="GO:0000731">
    <property type="term" value="P:DNA synthesis involved in DNA repair"/>
    <property type="evidence" value="ECO:0007669"/>
    <property type="project" value="TreeGrafter"/>
</dbReference>
<dbReference type="PROSITE" id="PS00617">
    <property type="entry name" value="RECF_1"/>
    <property type="match status" value="1"/>
</dbReference>
<evidence type="ECO:0000313" key="16">
    <source>
        <dbReference type="Proteomes" id="UP000046155"/>
    </source>
</evidence>
<keyword evidence="8 12" id="KW-0067">ATP-binding</keyword>
<evidence type="ECO:0000256" key="2">
    <source>
        <dbReference type="ARBA" id="ARBA00008016"/>
    </source>
</evidence>
<evidence type="ECO:0000256" key="1">
    <source>
        <dbReference type="ARBA" id="ARBA00004496"/>
    </source>
</evidence>
<dbReference type="Proteomes" id="UP000046155">
    <property type="component" value="Unassembled WGS sequence"/>
</dbReference>
<keyword evidence="4 12" id="KW-0963">Cytoplasm</keyword>